<keyword evidence="3" id="KW-0479">Metal-binding</keyword>
<evidence type="ECO:0000256" key="5">
    <source>
        <dbReference type="ARBA" id="ARBA00022833"/>
    </source>
</evidence>
<evidence type="ECO:0000313" key="7">
    <source>
        <dbReference type="Proteomes" id="UP001165740"/>
    </source>
</evidence>
<reference evidence="8" key="1">
    <citation type="submission" date="2025-08" db="UniProtKB">
        <authorList>
            <consortium name="RefSeq"/>
        </authorList>
    </citation>
    <scope>IDENTIFICATION</scope>
</reference>
<dbReference type="GO" id="GO:0005739">
    <property type="term" value="C:mitochondrion"/>
    <property type="evidence" value="ECO:0007669"/>
    <property type="project" value="TreeGrafter"/>
</dbReference>
<evidence type="ECO:0000259" key="6">
    <source>
        <dbReference type="SMART" id="SM00849"/>
    </source>
</evidence>
<keyword evidence="5" id="KW-0862">Zinc</keyword>
<gene>
    <name evidence="8" type="primary">LOC106075659</name>
</gene>
<dbReference type="SUPFAM" id="SSF56281">
    <property type="entry name" value="Metallo-hydrolase/oxidoreductase"/>
    <property type="match status" value="1"/>
</dbReference>
<dbReference type="PANTHER" id="PTHR11935:SF116">
    <property type="entry name" value="HYDROLASE PNKD-RELATED"/>
    <property type="match status" value="1"/>
</dbReference>
<evidence type="ECO:0000313" key="8">
    <source>
        <dbReference type="RefSeq" id="XP_055883950.1"/>
    </source>
</evidence>
<dbReference type="GO" id="GO:0046872">
    <property type="term" value="F:metal ion binding"/>
    <property type="evidence" value="ECO:0007669"/>
    <property type="project" value="UniProtKB-KW"/>
</dbReference>
<proteinExistence type="inferred from homology"/>
<dbReference type="InterPro" id="IPR032282">
    <property type="entry name" value="HAGH_C"/>
</dbReference>
<dbReference type="GeneID" id="106075659"/>
<comment type="cofactor">
    <cofactor evidence="1">
        <name>Zn(2+)</name>
        <dbReference type="ChEBI" id="CHEBI:29105"/>
    </cofactor>
</comment>
<evidence type="ECO:0000256" key="2">
    <source>
        <dbReference type="ARBA" id="ARBA00006759"/>
    </source>
</evidence>
<keyword evidence="4" id="KW-0378">Hydrolase</keyword>
<dbReference type="Proteomes" id="UP001165740">
    <property type="component" value="Chromosome 4"/>
</dbReference>
<keyword evidence="7" id="KW-1185">Reference proteome</keyword>
<dbReference type="PANTHER" id="PTHR11935">
    <property type="entry name" value="BETA LACTAMASE DOMAIN"/>
    <property type="match status" value="1"/>
</dbReference>
<dbReference type="AlphaFoldDB" id="A0A9W3A9X2"/>
<dbReference type="Gene3D" id="3.60.15.10">
    <property type="entry name" value="Ribonuclease Z/Hydroxyacylglutathione hydrolase-like"/>
    <property type="match status" value="1"/>
</dbReference>
<dbReference type="RefSeq" id="XP_055883950.1">
    <property type="nucleotide sequence ID" value="XM_056027975.1"/>
</dbReference>
<dbReference type="InterPro" id="IPR035680">
    <property type="entry name" value="Clx_II_MBL"/>
</dbReference>
<name>A0A9W3A9X2_BIOGL</name>
<feature type="domain" description="Metallo-beta-lactamase" evidence="6">
    <location>
        <begin position="61"/>
        <end position="219"/>
    </location>
</feature>
<evidence type="ECO:0000256" key="3">
    <source>
        <dbReference type="ARBA" id="ARBA00022723"/>
    </source>
</evidence>
<organism evidence="7 8">
    <name type="scientific">Biomphalaria glabrata</name>
    <name type="common">Bloodfluke planorb</name>
    <name type="synonym">Freshwater snail</name>
    <dbReference type="NCBI Taxonomy" id="6526"/>
    <lineage>
        <taxon>Eukaryota</taxon>
        <taxon>Metazoa</taxon>
        <taxon>Spiralia</taxon>
        <taxon>Lophotrochozoa</taxon>
        <taxon>Mollusca</taxon>
        <taxon>Gastropoda</taxon>
        <taxon>Heterobranchia</taxon>
        <taxon>Euthyneura</taxon>
        <taxon>Panpulmonata</taxon>
        <taxon>Hygrophila</taxon>
        <taxon>Lymnaeoidea</taxon>
        <taxon>Planorbidae</taxon>
        <taxon>Biomphalaria</taxon>
    </lineage>
</organism>
<accession>A0A9W3A9X2</accession>
<evidence type="ECO:0000256" key="4">
    <source>
        <dbReference type="ARBA" id="ARBA00022801"/>
    </source>
</evidence>
<dbReference type="InterPro" id="IPR036866">
    <property type="entry name" value="RibonucZ/Hydroxyglut_hydro"/>
</dbReference>
<dbReference type="GO" id="GO:0016787">
    <property type="term" value="F:hydrolase activity"/>
    <property type="evidence" value="ECO:0007669"/>
    <property type="project" value="UniProtKB-KW"/>
</dbReference>
<dbReference type="OMA" id="TRGHIVW"/>
<evidence type="ECO:0000256" key="1">
    <source>
        <dbReference type="ARBA" id="ARBA00001947"/>
    </source>
</evidence>
<dbReference type="Pfam" id="PF00753">
    <property type="entry name" value="Lactamase_B"/>
    <property type="match status" value="1"/>
</dbReference>
<protein>
    <submittedName>
        <fullName evidence="8">Uncharacterized protein LOC106075659</fullName>
    </submittedName>
</protein>
<dbReference type="Pfam" id="PF16123">
    <property type="entry name" value="HAGH_C"/>
    <property type="match status" value="1"/>
</dbReference>
<dbReference type="InterPro" id="IPR001279">
    <property type="entry name" value="Metallo-B-lactamas"/>
</dbReference>
<comment type="similarity">
    <text evidence="2">Belongs to the metallo-beta-lactamase superfamily. Glyoxalase II family.</text>
</comment>
<dbReference type="SMART" id="SM00849">
    <property type="entry name" value="Lactamase_B"/>
    <property type="match status" value="1"/>
</dbReference>
<dbReference type="CDD" id="cd07723">
    <property type="entry name" value="hydroxyacylglutathione_hydrolase_MBL-fold"/>
    <property type="match status" value="1"/>
</dbReference>
<dbReference type="OrthoDB" id="449487at2759"/>
<sequence>MGNCMFRCGYTLYADTCIGRCIHNKFIHSFQKQFGTDAVHSKLTPFIFNDLLIMPIPVLVNNYAYMVADLSNNNYVLVDVGDATMISKIKEAPDAILTTHKHWDHSGGNRQMRRVFPKLKIYGGTLDHVPDSTDGVNDKDVLMFNRLKFTAMWTPGHTRGHIVWRLSGEEFGVADSIFSGDHLMLAGCGAAFEGSIKQMINSLELLNLLPPETLVWPGHEMGLENLELAAYIEPDNIDTILKLVWATSRRDLMLCTCPSRMGEEKRYNPFLRTRDPQLWKALGIHEKIKNAAPPLEQSDIGVLCFDWIVERGSELRRAKRALSERERDTSPAGNKTAVAIQTRVPHQEDGENAYYMVDLSTDHDIFPDSATDSVPEVDHLKT</sequence>